<sequence>MNKSLRGRGPVGLGTGRAPVSEGVCRVAPLKEGTLLSRAHSGNTRAAGRMLEERCIGKRLRMLEGK</sequence>
<keyword evidence="2" id="KW-1185">Reference proteome</keyword>
<organism evidence="1 2">
    <name type="scientific">Champsocephalus esox</name>
    <name type="common">pike icefish</name>
    <dbReference type="NCBI Taxonomy" id="159716"/>
    <lineage>
        <taxon>Eukaryota</taxon>
        <taxon>Metazoa</taxon>
        <taxon>Chordata</taxon>
        <taxon>Craniata</taxon>
        <taxon>Vertebrata</taxon>
        <taxon>Euteleostomi</taxon>
        <taxon>Actinopterygii</taxon>
        <taxon>Neopterygii</taxon>
        <taxon>Teleostei</taxon>
        <taxon>Neoteleostei</taxon>
        <taxon>Acanthomorphata</taxon>
        <taxon>Eupercaria</taxon>
        <taxon>Perciformes</taxon>
        <taxon>Notothenioidei</taxon>
        <taxon>Channichthyidae</taxon>
        <taxon>Champsocephalus</taxon>
    </lineage>
</organism>
<proteinExistence type="predicted"/>
<reference evidence="1 2" key="1">
    <citation type="journal article" date="2023" name="Mol. Biol. Evol.">
        <title>Genomics of Secondarily Temperate Adaptation in the Only Non-Antarctic Icefish.</title>
        <authorList>
            <person name="Rivera-Colon A.G."/>
            <person name="Rayamajhi N."/>
            <person name="Minhas B.F."/>
            <person name="Madrigal G."/>
            <person name="Bilyk K.T."/>
            <person name="Yoon V."/>
            <person name="Hune M."/>
            <person name="Gregory S."/>
            <person name="Cheng C.H.C."/>
            <person name="Catchen J.M."/>
        </authorList>
    </citation>
    <scope>NUCLEOTIDE SEQUENCE [LARGE SCALE GENOMIC DNA]</scope>
    <source>
        <strain evidence="1">JC2023a</strain>
    </source>
</reference>
<accession>A0AAN8B0T9</accession>
<dbReference type="Proteomes" id="UP001335648">
    <property type="component" value="Unassembled WGS sequence"/>
</dbReference>
<dbReference type="EMBL" id="JAULUE010002067">
    <property type="protein sequence ID" value="KAK5876295.1"/>
    <property type="molecule type" value="Genomic_DNA"/>
</dbReference>
<dbReference type="AlphaFoldDB" id="A0AAN8B0T9"/>
<evidence type="ECO:0000313" key="2">
    <source>
        <dbReference type="Proteomes" id="UP001335648"/>
    </source>
</evidence>
<protein>
    <submittedName>
        <fullName evidence="1">Uncharacterized protein</fullName>
    </submittedName>
</protein>
<name>A0AAN8B0T9_9TELE</name>
<evidence type="ECO:0000313" key="1">
    <source>
        <dbReference type="EMBL" id="KAK5876295.1"/>
    </source>
</evidence>
<gene>
    <name evidence="1" type="ORF">CesoFtcFv8_025662</name>
</gene>
<comment type="caution">
    <text evidence="1">The sequence shown here is derived from an EMBL/GenBank/DDBJ whole genome shotgun (WGS) entry which is preliminary data.</text>
</comment>